<evidence type="ECO:0000256" key="6">
    <source>
        <dbReference type="ARBA" id="ARBA00023136"/>
    </source>
</evidence>
<feature type="transmembrane region" description="Helical" evidence="7">
    <location>
        <begin position="112"/>
        <end position="132"/>
    </location>
</feature>
<organism evidence="9 10">
    <name type="scientific">Intestinimonas butyriciproducens</name>
    <dbReference type="NCBI Taxonomy" id="1297617"/>
    <lineage>
        <taxon>Bacteria</taxon>
        <taxon>Bacillati</taxon>
        <taxon>Bacillota</taxon>
        <taxon>Clostridia</taxon>
        <taxon>Eubacteriales</taxon>
        <taxon>Intestinimonas</taxon>
    </lineage>
</organism>
<feature type="transmembrane region" description="Helical" evidence="7">
    <location>
        <begin position="144"/>
        <end position="165"/>
    </location>
</feature>
<evidence type="ECO:0000256" key="4">
    <source>
        <dbReference type="ARBA" id="ARBA00022692"/>
    </source>
</evidence>
<keyword evidence="4 7" id="KW-0812">Transmembrane</keyword>
<dbReference type="eggNOG" id="COG0395">
    <property type="taxonomic scope" value="Bacteria"/>
</dbReference>
<evidence type="ECO:0000256" key="7">
    <source>
        <dbReference type="RuleBase" id="RU363032"/>
    </source>
</evidence>
<evidence type="ECO:0000256" key="2">
    <source>
        <dbReference type="ARBA" id="ARBA00022448"/>
    </source>
</evidence>
<evidence type="ECO:0000313" key="10">
    <source>
        <dbReference type="Proteomes" id="UP000064844"/>
    </source>
</evidence>
<feature type="transmembrane region" description="Helical" evidence="7">
    <location>
        <begin position="186"/>
        <end position="208"/>
    </location>
</feature>
<reference evidence="9 10" key="1">
    <citation type="journal article" date="2015" name="Nat. Commun.">
        <title>Production of butyrate from lysine and the Amadori product fructoselysine by a human gut commensal.</title>
        <authorList>
            <person name="Bui T.P."/>
            <person name="Ritari J."/>
            <person name="Boeren S."/>
            <person name="de Waard P."/>
            <person name="Plugge C.M."/>
            <person name="de Vos W.M."/>
        </authorList>
    </citation>
    <scope>NUCLEOTIDE SEQUENCE [LARGE SCALE GENOMIC DNA]</scope>
    <source>
        <strain evidence="9 10">AF211</strain>
    </source>
</reference>
<name>A0A0S2W628_9FIRM</name>
<dbReference type="SUPFAM" id="SSF161098">
    <property type="entry name" value="MetI-like"/>
    <property type="match status" value="1"/>
</dbReference>
<feature type="transmembrane region" description="Helical" evidence="7">
    <location>
        <begin position="12"/>
        <end position="32"/>
    </location>
</feature>
<dbReference type="Proteomes" id="UP000064844">
    <property type="component" value="Chromosome"/>
</dbReference>
<evidence type="ECO:0000256" key="1">
    <source>
        <dbReference type="ARBA" id="ARBA00004651"/>
    </source>
</evidence>
<keyword evidence="6 7" id="KW-0472">Membrane</keyword>
<dbReference type="GO" id="GO:0055085">
    <property type="term" value="P:transmembrane transport"/>
    <property type="evidence" value="ECO:0007669"/>
    <property type="project" value="InterPro"/>
</dbReference>
<dbReference type="RefSeq" id="WP_033118691.1">
    <property type="nucleotide sequence ID" value="NZ_CALICV010000035.1"/>
</dbReference>
<feature type="transmembrane region" description="Helical" evidence="7">
    <location>
        <begin position="80"/>
        <end position="100"/>
    </location>
</feature>
<sequence length="280" mass="31941">MNRINPSRKLPLYTLHMVLLLFVFLPLIFAFTSSFRPMEDIYRYVSPLSWKTFIPEHFTLEAYQTIFVEHGFGKALLNSLLIALVTVAVGILFNGMAGYAFAKFTFPGKKPLFLLVLLSYMVPFELISINLYAMMIDLKWIDTYLALIVPCIPNGMIIFLFRQYFMSFPDYLIEAARIDGMGLFRTFFSIVLPNSKAVCISAGLVLFVNQWESFLWPILVTRSQDMYTVQIALSNFSTQYTQNWNQIFAGSLIAFLVPVAIILPLQKFFTAGLTSTGAKE</sequence>
<dbReference type="PANTHER" id="PTHR43744">
    <property type="entry name" value="ABC TRANSPORTER PERMEASE PROTEIN MG189-RELATED-RELATED"/>
    <property type="match status" value="1"/>
</dbReference>
<keyword evidence="10" id="KW-1185">Reference proteome</keyword>
<dbReference type="STRING" id="1297617.IB211_02413"/>
<dbReference type="Pfam" id="PF00528">
    <property type="entry name" value="BPD_transp_1"/>
    <property type="match status" value="1"/>
</dbReference>
<keyword evidence="3" id="KW-1003">Cell membrane</keyword>
<dbReference type="PANTHER" id="PTHR43744:SF8">
    <property type="entry name" value="SN-GLYCEROL-3-PHOSPHATE TRANSPORT SYSTEM PERMEASE PROTEIN UGPE"/>
    <property type="match status" value="1"/>
</dbReference>
<dbReference type="Gene3D" id="1.10.3720.10">
    <property type="entry name" value="MetI-like"/>
    <property type="match status" value="1"/>
</dbReference>
<keyword evidence="5 7" id="KW-1133">Transmembrane helix</keyword>
<dbReference type="InterPro" id="IPR035906">
    <property type="entry name" value="MetI-like_sf"/>
</dbReference>
<evidence type="ECO:0000256" key="3">
    <source>
        <dbReference type="ARBA" id="ARBA00022475"/>
    </source>
</evidence>
<comment type="similarity">
    <text evidence="7">Belongs to the binding-protein-dependent transport system permease family.</text>
</comment>
<comment type="subcellular location">
    <subcellularLocation>
        <location evidence="1 7">Cell membrane</location>
        <topology evidence="1 7">Multi-pass membrane protein</topology>
    </subcellularLocation>
</comment>
<evidence type="ECO:0000313" key="9">
    <source>
        <dbReference type="EMBL" id="ALP94804.1"/>
    </source>
</evidence>
<protein>
    <recommendedName>
        <fullName evidence="8">ABC transmembrane type-1 domain-containing protein</fullName>
    </recommendedName>
</protein>
<dbReference type="GO" id="GO:0005886">
    <property type="term" value="C:plasma membrane"/>
    <property type="evidence" value="ECO:0007669"/>
    <property type="project" value="UniProtKB-SubCell"/>
</dbReference>
<accession>A0A0S2W628</accession>
<dbReference type="PROSITE" id="PS50928">
    <property type="entry name" value="ABC_TM1"/>
    <property type="match status" value="1"/>
</dbReference>
<keyword evidence="2 7" id="KW-0813">Transport</keyword>
<dbReference type="EMBL" id="CP011307">
    <property type="protein sequence ID" value="ALP94804.1"/>
    <property type="molecule type" value="Genomic_DNA"/>
</dbReference>
<dbReference type="CDD" id="cd06261">
    <property type="entry name" value="TM_PBP2"/>
    <property type="match status" value="1"/>
</dbReference>
<evidence type="ECO:0000259" key="8">
    <source>
        <dbReference type="PROSITE" id="PS50928"/>
    </source>
</evidence>
<proteinExistence type="inferred from homology"/>
<feature type="domain" description="ABC transmembrane type-1" evidence="8">
    <location>
        <begin position="76"/>
        <end position="265"/>
    </location>
</feature>
<dbReference type="InterPro" id="IPR000515">
    <property type="entry name" value="MetI-like"/>
</dbReference>
<reference evidence="10" key="2">
    <citation type="submission" date="2015-04" db="EMBL/GenBank/DDBJ databases">
        <title>A butyrogenic pathway from the amino acid lysine in a human gut commensal.</title>
        <authorList>
            <person name="de Vos W.M."/>
            <person name="Bui N.T.P."/>
            <person name="Plugge C.M."/>
            <person name="Ritari J."/>
        </authorList>
    </citation>
    <scope>NUCLEOTIDE SEQUENCE [LARGE SCALE GENOMIC DNA]</scope>
    <source>
        <strain evidence="10">AF211</strain>
    </source>
</reference>
<evidence type="ECO:0000256" key="5">
    <source>
        <dbReference type="ARBA" id="ARBA00022989"/>
    </source>
</evidence>
<dbReference type="KEGG" id="ibu:IB211_02413"/>
<feature type="transmembrane region" description="Helical" evidence="7">
    <location>
        <begin position="247"/>
        <end position="265"/>
    </location>
</feature>
<gene>
    <name evidence="9" type="ORF">IB211_02413</name>
</gene>
<dbReference type="AlphaFoldDB" id="A0A0S2W628"/>